<dbReference type="CDD" id="cd06533">
    <property type="entry name" value="Glyco_transf_WecG_TagA"/>
    <property type="match status" value="1"/>
</dbReference>
<accession>A0ABX2TMM1</accession>
<dbReference type="Pfam" id="PF03808">
    <property type="entry name" value="Glyco_tran_WecG"/>
    <property type="match status" value="1"/>
</dbReference>
<dbReference type="EMBL" id="JABFDB010000035">
    <property type="protein sequence ID" value="NYZ24170.1"/>
    <property type="molecule type" value="Genomic_DNA"/>
</dbReference>
<sequence length="272" mass="30100">MPEFAQNPVTGGDGAAPFRPPRVSVLGVGVSAIGMDDAVHTIGRWIAERSRSYVCVTGVHGVMESQRDPALCRIHNRAGMVTPDGMPLVWLLKHAGHRHADRVYGPDLMEAVFARSAAQGWTHYLYGSSEEALARLEANLTRRFPGARIVGRFSPPFRPLTAEEDAGIVARIDASGADIVWVGLSTPKQERWMAAHRDRLAAPVLIGVGAAFDFHAGLKKQAPRFVQRSGFEWLFRMATEPRRLWKRYATNNPQFVVRILAQLAGLRRYPLS</sequence>
<evidence type="ECO:0000256" key="2">
    <source>
        <dbReference type="ARBA" id="ARBA00022679"/>
    </source>
</evidence>
<keyword evidence="2" id="KW-0808">Transferase</keyword>
<evidence type="ECO:0000313" key="4">
    <source>
        <dbReference type="Proteomes" id="UP000584642"/>
    </source>
</evidence>
<proteinExistence type="predicted"/>
<keyword evidence="4" id="KW-1185">Reference proteome</keyword>
<keyword evidence="1" id="KW-0328">Glycosyltransferase</keyword>
<dbReference type="NCBIfam" id="TIGR00696">
    <property type="entry name" value="wecG_tagA_cpsF"/>
    <property type="match status" value="1"/>
</dbReference>
<dbReference type="PANTHER" id="PTHR34136">
    <property type="match status" value="1"/>
</dbReference>
<dbReference type="PANTHER" id="PTHR34136:SF1">
    <property type="entry name" value="UDP-N-ACETYL-D-MANNOSAMINURONIC ACID TRANSFERASE"/>
    <property type="match status" value="1"/>
</dbReference>
<evidence type="ECO:0000313" key="3">
    <source>
        <dbReference type="EMBL" id="NYZ24170.1"/>
    </source>
</evidence>
<name>A0ABX2TMM1_9PROT</name>
<protein>
    <submittedName>
        <fullName evidence="3">WecB/TagA/CpsF family glycosyltransferase</fullName>
    </submittedName>
</protein>
<dbReference type="InterPro" id="IPR004629">
    <property type="entry name" value="WecG_TagA_CpsF"/>
</dbReference>
<reference evidence="3 4" key="1">
    <citation type="submission" date="2020-05" db="EMBL/GenBank/DDBJ databases">
        <title>Azospirillum oleiclasticum sp. nov, a nitrogen-fixing and heavy crude oil-emulsifying bacterium isolated from the crude oil of Yumen Oilfield.</title>
        <authorList>
            <person name="Wu D."/>
            <person name="Cai M."/>
            <person name="Zhang X."/>
        </authorList>
    </citation>
    <scope>NUCLEOTIDE SEQUENCE [LARGE SCALE GENOMIC DNA]</scope>
    <source>
        <strain evidence="3 4">ROY-1-1-2</strain>
    </source>
</reference>
<dbReference type="Proteomes" id="UP000584642">
    <property type="component" value="Unassembled WGS sequence"/>
</dbReference>
<comment type="caution">
    <text evidence="3">The sequence shown here is derived from an EMBL/GenBank/DDBJ whole genome shotgun (WGS) entry which is preliminary data.</text>
</comment>
<evidence type="ECO:0000256" key="1">
    <source>
        <dbReference type="ARBA" id="ARBA00022676"/>
    </source>
</evidence>
<dbReference type="RefSeq" id="WP_180285942.1">
    <property type="nucleotide sequence ID" value="NZ_JABFDB010000035.1"/>
</dbReference>
<gene>
    <name evidence="3" type="ORF">HND93_31075</name>
</gene>
<organism evidence="3 4">
    <name type="scientific">Azospirillum oleiclasticum</name>
    <dbReference type="NCBI Taxonomy" id="2735135"/>
    <lineage>
        <taxon>Bacteria</taxon>
        <taxon>Pseudomonadati</taxon>
        <taxon>Pseudomonadota</taxon>
        <taxon>Alphaproteobacteria</taxon>
        <taxon>Rhodospirillales</taxon>
        <taxon>Azospirillaceae</taxon>
        <taxon>Azospirillum</taxon>
    </lineage>
</organism>